<keyword evidence="9" id="KW-0326">Glycosidase</keyword>
<dbReference type="GO" id="GO:0030677">
    <property type="term" value="C:ribonuclease P complex"/>
    <property type="evidence" value="ECO:0007669"/>
    <property type="project" value="InterPro"/>
</dbReference>
<evidence type="ECO:0000256" key="6">
    <source>
        <dbReference type="ARBA" id="ARBA00022729"/>
    </source>
</evidence>
<dbReference type="GO" id="GO:0016020">
    <property type="term" value="C:membrane"/>
    <property type="evidence" value="ECO:0007669"/>
    <property type="project" value="TreeGrafter"/>
</dbReference>
<reference evidence="14" key="1">
    <citation type="journal article" date="2018" name="DNA Res.">
        <title>Multiple hybrid de novo genome assembly of finger millet, an orphan allotetraploid crop.</title>
        <authorList>
            <person name="Hatakeyama M."/>
            <person name="Aluri S."/>
            <person name="Balachadran M.T."/>
            <person name="Sivarajan S.R."/>
            <person name="Patrignani A."/>
            <person name="Gruter S."/>
            <person name="Poveda L."/>
            <person name="Shimizu-Inatsugi R."/>
            <person name="Baeten J."/>
            <person name="Francoijs K.J."/>
            <person name="Nataraja K.N."/>
            <person name="Reddy Y.A.N."/>
            <person name="Phadnis S."/>
            <person name="Ravikumar R.L."/>
            <person name="Schlapbach R."/>
            <person name="Sreeman S.M."/>
            <person name="Shimizu K.K."/>
        </authorList>
    </citation>
    <scope>NUCLEOTIDE SEQUENCE</scope>
</reference>
<dbReference type="SUPFAM" id="SSF160350">
    <property type="entry name" value="Rnp2-like"/>
    <property type="match status" value="1"/>
</dbReference>
<evidence type="ECO:0000313" key="14">
    <source>
        <dbReference type="EMBL" id="GJN32848.1"/>
    </source>
</evidence>
<evidence type="ECO:0000259" key="13">
    <source>
        <dbReference type="Pfam" id="PF14845"/>
    </source>
</evidence>
<evidence type="ECO:0000259" key="12">
    <source>
        <dbReference type="Pfam" id="PF00728"/>
    </source>
</evidence>
<dbReference type="Gene3D" id="3.30.379.10">
    <property type="entry name" value="Chitobiase/beta-hexosaminidase domain 2-like"/>
    <property type="match status" value="1"/>
</dbReference>
<dbReference type="InterPro" id="IPR025705">
    <property type="entry name" value="Beta_hexosaminidase_sua/sub"/>
</dbReference>
<dbReference type="InterPro" id="IPR017853">
    <property type="entry name" value="GH"/>
</dbReference>
<dbReference type="GO" id="GO:0004563">
    <property type="term" value="F:beta-N-acetylhexosaminidase activity"/>
    <property type="evidence" value="ECO:0007669"/>
    <property type="project" value="UniProtKB-EC"/>
</dbReference>
<dbReference type="Pfam" id="PF01900">
    <property type="entry name" value="RNase_P_Rpp14"/>
    <property type="match status" value="1"/>
</dbReference>
<protein>
    <recommendedName>
        <fullName evidence="4">beta-N-acetylhexosaminidase</fullName>
        <ecNumber evidence="4">3.2.1.52</ecNumber>
    </recommendedName>
</protein>
<evidence type="ECO:0000313" key="15">
    <source>
        <dbReference type="Proteomes" id="UP001054889"/>
    </source>
</evidence>
<feature type="domain" description="Glycoside hydrolase family 20 catalytic" evidence="12">
    <location>
        <begin position="182"/>
        <end position="537"/>
    </location>
</feature>
<dbReference type="Gene3D" id="3.20.20.80">
    <property type="entry name" value="Glycosidases"/>
    <property type="match status" value="1"/>
</dbReference>
<dbReference type="GO" id="GO:0030203">
    <property type="term" value="P:glycosaminoglycan metabolic process"/>
    <property type="evidence" value="ECO:0007669"/>
    <property type="project" value="TreeGrafter"/>
</dbReference>
<reference evidence="14" key="2">
    <citation type="submission" date="2021-12" db="EMBL/GenBank/DDBJ databases">
        <title>Resequencing data analysis of finger millet.</title>
        <authorList>
            <person name="Hatakeyama M."/>
            <person name="Aluri S."/>
            <person name="Balachadran M.T."/>
            <person name="Sivarajan S.R."/>
            <person name="Poveda L."/>
            <person name="Shimizu-Inatsugi R."/>
            <person name="Schlapbach R."/>
            <person name="Sreeman S.M."/>
            <person name="Shimizu K.K."/>
        </authorList>
    </citation>
    <scope>NUCLEOTIDE SEQUENCE</scope>
</reference>
<proteinExistence type="inferred from homology"/>
<dbReference type="Pfam" id="PF00728">
    <property type="entry name" value="Glyco_hydro_20"/>
    <property type="match status" value="1"/>
</dbReference>
<dbReference type="InterPro" id="IPR029018">
    <property type="entry name" value="Hex-like_dom2"/>
</dbReference>
<dbReference type="SUPFAM" id="SSF55545">
    <property type="entry name" value="beta-N-acetylhexosaminidase-like domain"/>
    <property type="match status" value="1"/>
</dbReference>
<gene>
    <name evidence="14" type="primary">gb21385</name>
    <name evidence="14" type="ORF">PR202_gb21385</name>
</gene>
<dbReference type="Pfam" id="PF14845">
    <property type="entry name" value="Glycohydro_20b2"/>
    <property type="match status" value="1"/>
</dbReference>
<evidence type="ECO:0000256" key="4">
    <source>
        <dbReference type="ARBA" id="ARBA00012663"/>
    </source>
</evidence>
<comment type="catalytic activity">
    <reaction evidence="1">
        <text>Hydrolysis of terminal non-reducing N-acetyl-D-hexosamine residues in N-acetyl-beta-D-hexosaminides.</text>
        <dbReference type="EC" id="3.2.1.52"/>
    </reaction>
</comment>
<evidence type="ECO:0000256" key="8">
    <source>
        <dbReference type="ARBA" id="ARBA00023180"/>
    </source>
</evidence>
<dbReference type="FunFam" id="3.30.70.3250:FF:000003">
    <property type="entry name" value="Ribonuclease P/MRP protein subunit POP5"/>
    <property type="match status" value="1"/>
</dbReference>
<evidence type="ECO:0000256" key="10">
    <source>
        <dbReference type="PIRSR" id="PIRSR625705-1"/>
    </source>
</evidence>
<dbReference type="EC" id="3.2.1.52" evidence="4"/>
<dbReference type="GO" id="GO:0001682">
    <property type="term" value="P:tRNA 5'-leader removal"/>
    <property type="evidence" value="ECO:0007669"/>
    <property type="project" value="InterPro"/>
</dbReference>
<keyword evidence="6 11" id="KW-0732">Signal</keyword>
<dbReference type="AlphaFoldDB" id="A0AAV5FB03"/>
<dbReference type="GO" id="GO:0005975">
    <property type="term" value="P:carbohydrate metabolic process"/>
    <property type="evidence" value="ECO:0007669"/>
    <property type="project" value="InterPro"/>
</dbReference>
<dbReference type="InterPro" id="IPR038085">
    <property type="entry name" value="Rnp2-like_sf"/>
</dbReference>
<keyword evidence="7" id="KW-0378">Hydrolase</keyword>
<feature type="active site" description="Proton donor" evidence="10">
    <location>
        <position position="347"/>
    </location>
</feature>
<dbReference type="Gene3D" id="3.30.70.3250">
    <property type="entry name" value="Ribonuclease P, Pop5 subunit"/>
    <property type="match status" value="1"/>
</dbReference>
<dbReference type="PRINTS" id="PR00738">
    <property type="entry name" value="GLHYDRLASE20"/>
</dbReference>
<dbReference type="InterPro" id="IPR002759">
    <property type="entry name" value="Pop5/Rpp14/Rnp2-like"/>
</dbReference>
<comment type="similarity">
    <text evidence="3">Belongs to the eukaryotic/archaeal RNase P protein component 2 family.</text>
</comment>
<feature type="chain" id="PRO_5043506802" description="beta-N-acetylhexosaminidase" evidence="11">
    <location>
        <begin position="23"/>
        <end position="837"/>
    </location>
</feature>
<keyword evidence="8" id="KW-0325">Glycoprotein</keyword>
<keyword evidence="15" id="KW-1185">Reference proteome</keyword>
<dbReference type="Proteomes" id="UP001054889">
    <property type="component" value="Unassembled WGS sequence"/>
</dbReference>
<evidence type="ECO:0000256" key="11">
    <source>
        <dbReference type="SAM" id="SignalP"/>
    </source>
</evidence>
<evidence type="ECO:0000256" key="5">
    <source>
        <dbReference type="ARBA" id="ARBA00022694"/>
    </source>
</evidence>
<sequence length="837" mass="91586">MAYSHLIRILLFVLALSSPAQLLLLPARADASSFPVNVWPKPVSMSWAEPHVAMPVSPSFQMLVASRPENPYLTSAADRYTRLLLQERYRPIVRPAVNLTSTTVMEKLVVAVSDPSAPLQHDVDESYTLEIPLTSGAATLRAATAWGAMRGMETLSQLAWQGKKGMAVVVAAGVRVEDRPLYPHRGLMLDTGRTYFPVGDILRTVDAMAGNKMNVFHWHITDSQSFPIELPSEPELAEKGAYGEDMRYTVDDVKRVVEFAMSRGVRVVPEIDSPGHAASWAGAYPDAVTCAGKFWLPDGDWNNRLAAEPGAGQLNPLSPKTYKIISNVINDLTTLFPDTLYHAGADEVAPGCWETDPTIKANLANGGTLSQLLERYVRATHPMVTSKNRTAVYWEDVLLDAAVNVSASAIPPATTILQTWNNGANNTKLIVQAGYRAIVSSASFYYLDCGHGDFLGNDSEYDDPNSDFDAKGGSWCGPYKTWQRVYDYDVAYGLTAEEARLVVGGEVAMWTEQVDAGVLDGRVWPRASAMAEALWSGNRDAAGKKRYAEATDRLFDWRHRMVGRAICPAPSVPALAAVAAKAVDALFSSRLHCHILVGLEIEKDVSSLKADNTGERRRLRLGRAAAAAAAGTRATAVAAGSDARRLKPRLCDLDYVNDAFIFMIELGSAFNLQSGTLQNQRQLVTMVHFKNRYMVMEVFIDAARGEGDPVILTQSNIIKVIRDSIKLNFGECGLAAALGSLQVKYVNPVTKLCIIRVSREDHQKVWAAITMVRSIGKIPVSFNLLDVSGTIRACKKAALECDEAKFEQYKLAAGDRISHEIIQSAQSCFDRIRGLES</sequence>
<organism evidence="14 15">
    <name type="scientific">Eleusine coracana subsp. coracana</name>
    <dbReference type="NCBI Taxonomy" id="191504"/>
    <lineage>
        <taxon>Eukaryota</taxon>
        <taxon>Viridiplantae</taxon>
        <taxon>Streptophyta</taxon>
        <taxon>Embryophyta</taxon>
        <taxon>Tracheophyta</taxon>
        <taxon>Spermatophyta</taxon>
        <taxon>Magnoliopsida</taxon>
        <taxon>Liliopsida</taxon>
        <taxon>Poales</taxon>
        <taxon>Poaceae</taxon>
        <taxon>PACMAD clade</taxon>
        <taxon>Chloridoideae</taxon>
        <taxon>Cynodonteae</taxon>
        <taxon>Eleusininae</taxon>
        <taxon>Eleusine</taxon>
    </lineage>
</organism>
<accession>A0AAV5FB03</accession>
<keyword evidence="5" id="KW-0819">tRNA processing</keyword>
<feature type="signal peptide" evidence="11">
    <location>
        <begin position="1"/>
        <end position="22"/>
    </location>
</feature>
<evidence type="ECO:0000256" key="3">
    <source>
        <dbReference type="ARBA" id="ARBA00010800"/>
    </source>
</evidence>
<dbReference type="SUPFAM" id="SSF51445">
    <property type="entry name" value="(Trans)glycosidases"/>
    <property type="match status" value="1"/>
</dbReference>
<evidence type="ECO:0000256" key="1">
    <source>
        <dbReference type="ARBA" id="ARBA00001231"/>
    </source>
</evidence>
<comment type="caution">
    <text evidence="14">The sequence shown here is derived from an EMBL/GenBank/DDBJ whole genome shotgun (WGS) entry which is preliminary data.</text>
</comment>
<evidence type="ECO:0000256" key="9">
    <source>
        <dbReference type="ARBA" id="ARBA00023295"/>
    </source>
</evidence>
<dbReference type="CDD" id="cd06562">
    <property type="entry name" value="GH20_HexA_HexB-like"/>
    <property type="match status" value="1"/>
</dbReference>
<dbReference type="PANTHER" id="PTHR22600">
    <property type="entry name" value="BETA-HEXOSAMINIDASE"/>
    <property type="match status" value="1"/>
</dbReference>
<evidence type="ECO:0000256" key="7">
    <source>
        <dbReference type="ARBA" id="ARBA00022801"/>
    </source>
</evidence>
<dbReference type="EMBL" id="BQKI01000084">
    <property type="protein sequence ID" value="GJN32848.1"/>
    <property type="molecule type" value="Genomic_DNA"/>
</dbReference>
<dbReference type="InterPro" id="IPR029019">
    <property type="entry name" value="HEX_eukaryotic_N"/>
</dbReference>
<dbReference type="FunFam" id="3.20.20.80:FF:000063">
    <property type="entry name" value="Beta-hexosaminidase"/>
    <property type="match status" value="1"/>
</dbReference>
<comment type="similarity">
    <text evidence="2">Belongs to the glycosyl hydrolase 20 family.</text>
</comment>
<evidence type="ECO:0000256" key="2">
    <source>
        <dbReference type="ARBA" id="ARBA00006285"/>
    </source>
</evidence>
<name>A0AAV5FB03_ELECO</name>
<dbReference type="InterPro" id="IPR015883">
    <property type="entry name" value="Glyco_hydro_20_cat"/>
</dbReference>
<dbReference type="PANTHER" id="PTHR22600:SF53">
    <property type="entry name" value="BETA-HEXOSAMINIDASE"/>
    <property type="match status" value="1"/>
</dbReference>
<feature type="domain" description="Beta-hexosaminidase eukaryotic type N-terminal" evidence="13">
    <location>
        <begin position="38"/>
        <end position="158"/>
    </location>
</feature>